<feature type="compositionally biased region" description="Low complexity" evidence="1">
    <location>
        <begin position="289"/>
        <end position="298"/>
    </location>
</feature>
<feature type="region of interest" description="Disordered" evidence="1">
    <location>
        <begin position="166"/>
        <end position="215"/>
    </location>
</feature>
<feature type="compositionally biased region" description="Basic and acidic residues" evidence="1">
    <location>
        <begin position="270"/>
        <end position="288"/>
    </location>
</feature>
<dbReference type="OrthoDB" id="5421971at2759"/>
<feature type="compositionally biased region" description="Basic and acidic residues" evidence="1">
    <location>
        <begin position="362"/>
        <end position="376"/>
    </location>
</feature>
<keyword evidence="3" id="KW-1185">Reference proteome</keyword>
<gene>
    <name evidence="2" type="ORF">BDU57DRAFT_520241</name>
</gene>
<feature type="compositionally biased region" description="Polar residues" evidence="1">
    <location>
        <begin position="166"/>
        <end position="186"/>
    </location>
</feature>
<feature type="compositionally biased region" description="Basic and acidic residues" evidence="1">
    <location>
        <begin position="385"/>
        <end position="401"/>
    </location>
</feature>
<feature type="compositionally biased region" description="Basic and acidic residues" evidence="1">
    <location>
        <begin position="187"/>
        <end position="197"/>
    </location>
</feature>
<accession>A0A6A5QKG6</accession>
<feature type="compositionally biased region" description="Low complexity" evidence="1">
    <location>
        <begin position="332"/>
        <end position="361"/>
    </location>
</feature>
<sequence length="534" mass="59695">MPHAINDQHHHTLHIPPGEATFAAHISELDAPSRRSAPEPPRLLLAPSACLVVIRKRDVTMYRRSDPRWNRTLQHLTSNIEHANESAQENIYGFTQRYVNPCLSSITQCVNVCSAPCFPSHNDRRRRRTPRGRAESSFDFYDDWEEDENDGLLGWGSENLDRFLGSASTYGTTSQPGRQSAMSYGQRSRDARYDAGRRKSHVQARDVGGQDPTIIPSSSYFGFLGRLPFKIGGKGLRYRPSAADLTEHPGASRRSMEEEQPLIEESDEDALGRSEHKDHRRQRSDTHTSGHTTDSLSSRGDIFPSEDELDDAVPLDDEFTLVLERRTTGQWNEESGSNKKSSSNSKRPSGTRVSTRSASSRSTRESAAKRSSEIFKEIPVPTLDELQKEEERLRIEEEQQVHRKRQEAQHLAVQRGLVADQQKLKTPPSLQSGSTPRSPSPQPPSQMSTVQSTVSPLVRSPATEYPPSLDVAPFPSFVDAQTMPESSSFHVDESDYSSLAPTPRRPLSLKDETRESGKEDGFVPARLPNFGSGK</sequence>
<reference evidence="2" key="1">
    <citation type="journal article" date="2020" name="Stud. Mycol.">
        <title>101 Dothideomycetes genomes: a test case for predicting lifestyles and emergence of pathogens.</title>
        <authorList>
            <person name="Haridas S."/>
            <person name="Albert R."/>
            <person name="Binder M."/>
            <person name="Bloem J."/>
            <person name="Labutti K."/>
            <person name="Salamov A."/>
            <person name="Andreopoulos B."/>
            <person name="Baker S."/>
            <person name="Barry K."/>
            <person name="Bills G."/>
            <person name="Bluhm B."/>
            <person name="Cannon C."/>
            <person name="Castanera R."/>
            <person name="Culley D."/>
            <person name="Daum C."/>
            <person name="Ezra D."/>
            <person name="Gonzalez J."/>
            <person name="Henrissat B."/>
            <person name="Kuo A."/>
            <person name="Liang C."/>
            <person name="Lipzen A."/>
            <person name="Lutzoni F."/>
            <person name="Magnuson J."/>
            <person name="Mondo S."/>
            <person name="Nolan M."/>
            <person name="Ohm R."/>
            <person name="Pangilinan J."/>
            <person name="Park H.-J."/>
            <person name="Ramirez L."/>
            <person name="Alfaro M."/>
            <person name="Sun H."/>
            <person name="Tritt A."/>
            <person name="Yoshinaga Y."/>
            <person name="Zwiers L.-H."/>
            <person name="Turgeon B."/>
            <person name="Goodwin S."/>
            <person name="Spatafora J."/>
            <person name="Crous P."/>
            <person name="Grigoriev I."/>
        </authorList>
    </citation>
    <scope>NUCLEOTIDE SEQUENCE</scope>
    <source>
        <strain evidence="2">HMLAC05119</strain>
    </source>
</reference>
<protein>
    <submittedName>
        <fullName evidence="2">Uncharacterized protein</fullName>
    </submittedName>
</protein>
<dbReference type="EMBL" id="ML979137">
    <property type="protein sequence ID" value="KAF1914974.1"/>
    <property type="molecule type" value="Genomic_DNA"/>
</dbReference>
<evidence type="ECO:0000313" key="2">
    <source>
        <dbReference type="EMBL" id="KAF1914974.1"/>
    </source>
</evidence>
<proteinExistence type="predicted"/>
<feature type="compositionally biased region" description="Acidic residues" evidence="1">
    <location>
        <begin position="258"/>
        <end position="269"/>
    </location>
</feature>
<name>A0A6A5QKG6_AMPQU</name>
<feature type="compositionally biased region" description="Basic and acidic residues" evidence="1">
    <location>
        <begin position="508"/>
        <end position="521"/>
    </location>
</feature>
<evidence type="ECO:0000313" key="3">
    <source>
        <dbReference type="Proteomes" id="UP000800096"/>
    </source>
</evidence>
<evidence type="ECO:0000256" key="1">
    <source>
        <dbReference type="SAM" id="MobiDB-lite"/>
    </source>
</evidence>
<dbReference type="AlphaFoldDB" id="A0A6A5QKG6"/>
<organism evidence="2 3">
    <name type="scientific">Ampelomyces quisqualis</name>
    <name type="common">Powdery mildew agent</name>
    <dbReference type="NCBI Taxonomy" id="50730"/>
    <lineage>
        <taxon>Eukaryota</taxon>
        <taxon>Fungi</taxon>
        <taxon>Dikarya</taxon>
        <taxon>Ascomycota</taxon>
        <taxon>Pezizomycotina</taxon>
        <taxon>Dothideomycetes</taxon>
        <taxon>Pleosporomycetidae</taxon>
        <taxon>Pleosporales</taxon>
        <taxon>Pleosporineae</taxon>
        <taxon>Phaeosphaeriaceae</taxon>
        <taxon>Ampelomyces</taxon>
    </lineage>
</organism>
<feature type="region of interest" description="Disordered" evidence="1">
    <location>
        <begin position="240"/>
        <end position="534"/>
    </location>
</feature>
<dbReference type="Proteomes" id="UP000800096">
    <property type="component" value="Unassembled WGS sequence"/>
</dbReference>
<feature type="compositionally biased region" description="Acidic residues" evidence="1">
    <location>
        <begin position="304"/>
        <end position="319"/>
    </location>
</feature>